<dbReference type="InterPro" id="IPR013083">
    <property type="entry name" value="Znf_RING/FYVE/PHD"/>
</dbReference>
<evidence type="ECO:0000259" key="3">
    <source>
        <dbReference type="PROSITE" id="PS50089"/>
    </source>
</evidence>
<feature type="domain" description="RING-type" evidence="3">
    <location>
        <begin position="133"/>
        <end position="180"/>
    </location>
</feature>
<gene>
    <name evidence="4" type="ORF">HU200_048647</name>
</gene>
<name>A0A835AV46_9POAL</name>
<dbReference type="OrthoDB" id="21204at2759"/>
<accession>A0A835AV46</accession>
<keyword evidence="5" id="KW-1185">Reference proteome</keyword>
<dbReference type="Proteomes" id="UP000636709">
    <property type="component" value="Unassembled WGS sequence"/>
</dbReference>
<keyword evidence="1" id="KW-0863">Zinc-finger</keyword>
<dbReference type="PROSITE" id="PS50089">
    <property type="entry name" value="ZF_RING_2"/>
    <property type="match status" value="1"/>
</dbReference>
<dbReference type="InterPro" id="IPR051826">
    <property type="entry name" value="E3_ubiquitin-ligase_domain"/>
</dbReference>
<comment type="caution">
    <text evidence="4">The sequence shown here is derived from an EMBL/GenBank/DDBJ whole genome shotgun (WGS) entry which is preliminary data.</text>
</comment>
<feature type="region of interest" description="Disordered" evidence="2">
    <location>
        <begin position="14"/>
        <end position="123"/>
    </location>
</feature>
<evidence type="ECO:0000313" key="4">
    <source>
        <dbReference type="EMBL" id="KAF8673563.1"/>
    </source>
</evidence>
<dbReference type="Gene3D" id="3.30.40.10">
    <property type="entry name" value="Zinc/RING finger domain, C3HC4 (zinc finger)"/>
    <property type="match status" value="1"/>
</dbReference>
<dbReference type="PANTHER" id="PTHR22765:SF348">
    <property type="entry name" value="OS09G0446275 PROTEIN"/>
    <property type="match status" value="1"/>
</dbReference>
<feature type="compositionally biased region" description="Low complexity" evidence="2">
    <location>
        <begin position="90"/>
        <end position="123"/>
    </location>
</feature>
<dbReference type="InterPro" id="IPR001841">
    <property type="entry name" value="Znf_RING"/>
</dbReference>
<proteinExistence type="predicted"/>
<dbReference type="PANTHER" id="PTHR22765">
    <property type="entry name" value="RING FINGER AND PROTEASE ASSOCIATED DOMAIN-CONTAINING"/>
    <property type="match status" value="1"/>
</dbReference>
<dbReference type="Pfam" id="PF13639">
    <property type="entry name" value="zf-RING_2"/>
    <property type="match status" value="1"/>
</dbReference>
<protein>
    <recommendedName>
        <fullName evidence="3">RING-type domain-containing protein</fullName>
    </recommendedName>
</protein>
<dbReference type="GO" id="GO:0008270">
    <property type="term" value="F:zinc ion binding"/>
    <property type="evidence" value="ECO:0007669"/>
    <property type="project" value="UniProtKB-KW"/>
</dbReference>
<dbReference type="SMART" id="SM00184">
    <property type="entry name" value="RING"/>
    <property type="match status" value="1"/>
</dbReference>
<reference evidence="4" key="1">
    <citation type="submission" date="2020-07" db="EMBL/GenBank/DDBJ databases">
        <title>Genome sequence and genetic diversity analysis of an under-domesticated orphan crop, white fonio (Digitaria exilis).</title>
        <authorList>
            <person name="Bennetzen J.L."/>
            <person name="Chen S."/>
            <person name="Ma X."/>
            <person name="Wang X."/>
            <person name="Yssel A.E.J."/>
            <person name="Chaluvadi S.R."/>
            <person name="Johnson M."/>
            <person name="Gangashetty P."/>
            <person name="Hamidou F."/>
            <person name="Sanogo M.D."/>
            <person name="Zwaenepoel A."/>
            <person name="Wallace J."/>
            <person name="Van De Peer Y."/>
            <person name="Van Deynze A."/>
        </authorList>
    </citation>
    <scope>NUCLEOTIDE SEQUENCE</scope>
    <source>
        <tissue evidence="4">Leaves</tissue>
    </source>
</reference>
<keyword evidence="1" id="KW-0862">Zinc</keyword>
<organism evidence="4 5">
    <name type="scientific">Digitaria exilis</name>
    <dbReference type="NCBI Taxonomy" id="1010633"/>
    <lineage>
        <taxon>Eukaryota</taxon>
        <taxon>Viridiplantae</taxon>
        <taxon>Streptophyta</taxon>
        <taxon>Embryophyta</taxon>
        <taxon>Tracheophyta</taxon>
        <taxon>Spermatophyta</taxon>
        <taxon>Magnoliopsida</taxon>
        <taxon>Liliopsida</taxon>
        <taxon>Poales</taxon>
        <taxon>Poaceae</taxon>
        <taxon>PACMAD clade</taxon>
        <taxon>Panicoideae</taxon>
        <taxon>Panicodae</taxon>
        <taxon>Paniceae</taxon>
        <taxon>Anthephorinae</taxon>
        <taxon>Digitaria</taxon>
    </lineage>
</organism>
<sequence>MHCDAAAAAAAMELEQMQCPPHDDQRHHRWPAEHGLPPDRRRRASSGRPGRGRRLLQGGAPVSLAPDSWQRRRRDQEAAPASTERPPDLAEGAPAASMAASEEAPASGDAGAEAEAASASPASEASSASLVLCAVCLEELRRRGRGGGEARTTTLPCSHSYHPGCVMPWLAAHGDCPCCRAAVPSPENHRH</sequence>
<evidence type="ECO:0000256" key="1">
    <source>
        <dbReference type="PROSITE-ProRule" id="PRU00175"/>
    </source>
</evidence>
<dbReference type="AlphaFoldDB" id="A0A835AV46"/>
<dbReference type="EMBL" id="JACEFO010002205">
    <property type="protein sequence ID" value="KAF8673563.1"/>
    <property type="molecule type" value="Genomic_DNA"/>
</dbReference>
<evidence type="ECO:0000256" key="2">
    <source>
        <dbReference type="SAM" id="MobiDB-lite"/>
    </source>
</evidence>
<dbReference type="SUPFAM" id="SSF57850">
    <property type="entry name" value="RING/U-box"/>
    <property type="match status" value="1"/>
</dbReference>
<dbReference type="GO" id="GO:0006511">
    <property type="term" value="P:ubiquitin-dependent protein catabolic process"/>
    <property type="evidence" value="ECO:0007669"/>
    <property type="project" value="TreeGrafter"/>
</dbReference>
<feature type="compositionally biased region" description="Basic residues" evidence="2">
    <location>
        <begin position="40"/>
        <end position="54"/>
    </location>
</feature>
<feature type="compositionally biased region" description="Basic and acidic residues" evidence="2">
    <location>
        <begin position="21"/>
        <end position="39"/>
    </location>
</feature>
<dbReference type="GO" id="GO:0061630">
    <property type="term" value="F:ubiquitin protein ligase activity"/>
    <property type="evidence" value="ECO:0007669"/>
    <property type="project" value="TreeGrafter"/>
</dbReference>
<evidence type="ECO:0000313" key="5">
    <source>
        <dbReference type="Proteomes" id="UP000636709"/>
    </source>
</evidence>
<keyword evidence="1" id="KW-0479">Metal-binding</keyword>